<feature type="region of interest" description="Disordered" evidence="1">
    <location>
        <begin position="1"/>
        <end position="62"/>
    </location>
</feature>
<keyword evidence="2" id="KW-0812">Transmembrane</keyword>
<dbReference type="GO" id="GO:0005886">
    <property type="term" value="C:plasma membrane"/>
    <property type="evidence" value="ECO:0007669"/>
    <property type="project" value="TreeGrafter"/>
</dbReference>
<sequence length="393" mass="40395">MTRTVAPTTTPTSQPTGDQAPTGAPGPTGPTDPPKPTGAPGATGAPGPTAAPQLPPLPQLPDPQRLAARLLQQIDAFIAQSQGQVAAIDQQIAALTAQQAKARSSAVEAQRLADLTRAAQEVTGVALRLDDVATVREVSAPSTITRTDGTRTVTVSGTPTGGDLSTTNAALRDGLAATALPSGVTATIAGVSADQEEAFRQLGLAMAIAIAIVFLVMVATFRSLAQPLILLVSVPFAATGAAVLLLLTDTALGLPAMIGLLMLIGIVVTNAIVLIDLVNQYRAAGADVHEAILHGARLRLRPIVMTAMATICALIPMALGLTGGGVFISRPLAIVVIGGLITSTLLTLILVPVLYDALEQGRARLRERRRRGHREHNEPGPAERPRVDAEAGT</sequence>
<evidence type="ECO:0000256" key="2">
    <source>
        <dbReference type="SAM" id="Phobius"/>
    </source>
</evidence>
<keyword evidence="4" id="KW-1185">Reference proteome</keyword>
<dbReference type="InterPro" id="IPR001036">
    <property type="entry name" value="Acrflvin-R"/>
</dbReference>
<dbReference type="SUPFAM" id="SSF82866">
    <property type="entry name" value="Multidrug efflux transporter AcrB transmembrane domain"/>
    <property type="match status" value="1"/>
</dbReference>
<dbReference type="Pfam" id="PF00873">
    <property type="entry name" value="ACR_tran"/>
    <property type="match status" value="1"/>
</dbReference>
<feature type="transmembrane region" description="Helical" evidence="2">
    <location>
        <begin position="228"/>
        <end position="248"/>
    </location>
</feature>
<feature type="compositionally biased region" description="Pro residues" evidence="1">
    <location>
        <begin position="27"/>
        <end position="37"/>
    </location>
</feature>
<evidence type="ECO:0000313" key="4">
    <source>
        <dbReference type="Proteomes" id="UP000008366"/>
    </source>
</evidence>
<feature type="region of interest" description="Disordered" evidence="1">
    <location>
        <begin position="368"/>
        <end position="393"/>
    </location>
</feature>
<gene>
    <name evidence="3" type="ORF">KILIM_118_00060</name>
</gene>
<dbReference type="InterPro" id="IPR027463">
    <property type="entry name" value="AcrB_DN_DC_subdom"/>
</dbReference>
<feature type="compositionally biased region" description="Low complexity" evidence="1">
    <location>
        <begin position="1"/>
        <end position="25"/>
    </location>
</feature>
<keyword evidence="2" id="KW-0472">Membrane</keyword>
<dbReference type="PRINTS" id="PR00702">
    <property type="entry name" value="ACRIFLAVINRP"/>
</dbReference>
<dbReference type="STRING" id="1184609.KILIM_118_00060"/>
<dbReference type="PANTHER" id="PTHR32063:SF0">
    <property type="entry name" value="SWARMING MOTILITY PROTEIN SWRC"/>
    <property type="match status" value="1"/>
</dbReference>
<feature type="transmembrane region" description="Helical" evidence="2">
    <location>
        <begin position="254"/>
        <end position="275"/>
    </location>
</feature>
<dbReference type="Gene3D" id="3.30.2090.10">
    <property type="entry name" value="Multidrug efflux transporter AcrB TolC docking domain, DN and DC subdomains"/>
    <property type="match status" value="1"/>
</dbReference>
<dbReference type="OrthoDB" id="3306666at2"/>
<feature type="compositionally biased region" description="Low complexity" evidence="1">
    <location>
        <begin position="38"/>
        <end position="52"/>
    </location>
</feature>
<feature type="transmembrane region" description="Helical" evidence="2">
    <location>
        <begin position="202"/>
        <end position="221"/>
    </location>
</feature>
<organism evidence="3 4">
    <name type="scientific">Kineosphaera limosa NBRC 100340</name>
    <dbReference type="NCBI Taxonomy" id="1184609"/>
    <lineage>
        <taxon>Bacteria</taxon>
        <taxon>Bacillati</taxon>
        <taxon>Actinomycetota</taxon>
        <taxon>Actinomycetes</taxon>
        <taxon>Micrococcales</taxon>
        <taxon>Dermatophilaceae</taxon>
        <taxon>Kineosphaera</taxon>
    </lineage>
</organism>
<proteinExistence type="predicted"/>
<feature type="transmembrane region" description="Helical" evidence="2">
    <location>
        <begin position="303"/>
        <end position="328"/>
    </location>
</feature>
<evidence type="ECO:0000313" key="3">
    <source>
        <dbReference type="EMBL" id="GAB98257.1"/>
    </source>
</evidence>
<dbReference type="PANTHER" id="PTHR32063">
    <property type="match status" value="1"/>
</dbReference>
<dbReference type="Proteomes" id="UP000008366">
    <property type="component" value="Unassembled WGS sequence"/>
</dbReference>
<comment type="caution">
    <text evidence="3">The sequence shown here is derived from an EMBL/GenBank/DDBJ whole genome shotgun (WGS) entry which is preliminary data.</text>
</comment>
<dbReference type="Gene3D" id="3.30.70.1440">
    <property type="entry name" value="Multidrug efflux transporter AcrB pore domain"/>
    <property type="match status" value="1"/>
</dbReference>
<evidence type="ECO:0000256" key="1">
    <source>
        <dbReference type="SAM" id="MobiDB-lite"/>
    </source>
</evidence>
<reference evidence="3 4" key="1">
    <citation type="submission" date="2012-08" db="EMBL/GenBank/DDBJ databases">
        <title>Whole genome shotgun sequence of Kineosphaera limosa NBRC 100340.</title>
        <authorList>
            <person name="Yoshida I."/>
            <person name="Isaki S."/>
            <person name="Hosoyama A."/>
            <person name="Tsuchikane K."/>
            <person name="Katsumata H."/>
            <person name="Ando Y."/>
            <person name="Ohji S."/>
            <person name="Hamada M."/>
            <person name="Tamura T."/>
            <person name="Yamazoe A."/>
            <person name="Yamazaki S."/>
            <person name="Fujita N."/>
        </authorList>
    </citation>
    <scope>NUCLEOTIDE SEQUENCE [LARGE SCALE GENOMIC DNA]</scope>
    <source>
        <strain evidence="3 4">NBRC 100340</strain>
    </source>
</reference>
<dbReference type="GO" id="GO:0042910">
    <property type="term" value="F:xenobiotic transmembrane transporter activity"/>
    <property type="evidence" value="ECO:0007669"/>
    <property type="project" value="TreeGrafter"/>
</dbReference>
<accession>K6X1L9</accession>
<dbReference type="EMBL" id="BAHD01000118">
    <property type="protein sequence ID" value="GAB98257.1"/>
    <property type="molecule type" value="Genomic_DNA"/>
</dbReference>
<dbReference type="eggNOG" id="COG0841">
    <property type="taxonomic scope" value="Bacteria"/>
</dbReference>
<keyword evidence="2" id="KW-1133">Transmembrane helix</keyword>
<feature type="compositionally biased region" description="Basic and acidic residues" evidence="1">
    <location>
        <begin position="375"/>
        <end position="393"/>
    </location>
</feature>
<feature type="transmembrane region" description="Helical" evidence="2">
    <location>
        <begin position="334"/>
        <end position="358"/>
    </location>
</feature>
<dbReference type="Gene3D" id="1.20.1640.10">
    <property type="entry name" value="Multidrug efflux transporter AcrB transmembrane domain"/>
    <property type="match status" value="1"/>
</dbReference>
<name>K6X1L9_9MICO</name>
<protein>
    <submittedName>
        <fullName evidence="3">Putative efflux protein</fullName>
    </submittedName>
</protein>
<dbReference type="AlphaFoldDB" id="K6X1L9"/>